<organism evidence="1 2">
    <name type="scientific">Gallibacterium melopsittaci</name>
    <dbReference type="NCBI Taxonomy" id="516063"/>
    <lineage>
        <taxon>Bacteria</taxon>
        <taxon>Pseudomonadati</taxon>
        <taxon>Pseudomonadota</taxon>
        <taxon>Gammaproteobacteria</taxon>
        <taxon>Pasteurellales</taxon>
        <taxon>Pasteurellaceae</taxon>
        <taxon>Gallibacterium</taxon>
    </lineage>
</organism>
<accession>A0ABV6HTN4</accession>
<keyword evidence="2" id="KW-1185">Reference proteome</keyword>
<protein>
    <submittedName>
        <fullName evidence="1">Uncharacterized protein</fullName>
    </submittedName>
</protein>
<dbReference type="EMBL" id="JBHLWA010000001">
    <property type="protein sequence ID" value="MFC0322027.1"/>
    <property type="molecule type" value="Genomic_DNA"/>
</dbReference>
<dbReference type="RefSeq" id="WP_382372391.1">
    <property type="nucleotide sequence ID" value="NZ_JBHLWA010000001.1"/>
</dbReference>
<dbReference type="Proteomes" id="UP001589769">
    <property type="component" value="Unassembled WGS sequence"/>
</dbReference>
<gene>
    <name evidence="1" type="ORF">ACFFHT_00360</name>
</gene>
<comment type="caution">
    <text evidence="1">The sequence shown here is derived from an EMBL/GenBank/DDBJ whole genome shotgun (WGS) entry which is preliminary data.</text>
</comment>
<evidence type="ECO:0000313" key="1">
    <source>
        <dbReference type="EMBL" id="MFC0322027.1"/>
    </source>
</evidence>
<evidence type="ECO:0000313" key="2">
    <source>
        <dbReference type="Proteomes" id="UP001589769"/>
    </source>
</evidence>
<reference evidence="1 2" key="1">
    <citation type="submission" date="2024-09" db="EMBL/GenBank/DDBJ databases">
        <authorList>
            <person name="Sun Q."/>
            <person name="Mori K."/>
        </authorList>
    </citation>
    <scope>NUCLEOTIDE SEQUENCE [LARGE SCALE GENOMIC DNA]</scope>
    <source>
        <strain evidence="1 2">CCM 7538</strain>
    </source>
</reference>
<name>A0ABV6HTN4_9PAST</name>
<proteinExistence type="predicted"/>
<sequence length="174" mass="20186">MFEDILKNFRVFIHKYANTTENMKVELNDSTIADVVFDFGCKSRDDLSEILLGGVRFVLIDADRNILLNDKNGDCLLIFDNDFERDKSNRLCLASKRMIKFVKKVNDTYVGLNELYVKDNEVYYTVDYEYVSGAKEIVFCSESVAHIMLLRNGLIFKNRCDAEKMASALLRYEK</sequence>